<feature type="transmembrane region" description="Helical" evidence="8">
    <location>
        <begin position="133"/>
        <end position="154"/>
    </location>
</feature>
<sequence>MSEQLYIYLSLVFILAGFVKGVTGMGLPTVAMGLLGMFIPLPIAVALLVIPSFVTNMLQLFTGPSVRLIISRLWLMMLLIVAGTVSASSLLITINPAWSAFALGVALIVYAAFALVSPSFTVSQAREKWLSPVIGGVTGIITGATGVFVMPAVPFLQSLRFSKDELVQALGLSFTVSTVALAVGLYLHDAFRVEQFSLSFLSILPALVGMWLGQKVRARISAKTFQAVFSPVSDCARNGVDFTPLCLIHQTCRTGYRGCQCSLYDRVMLTPDFGRAEYPDENYGDNPLEATSDQGETATDEGGANLANRPLSVYIQRSFTADLFHRPVFIAVDGF</sequence>
<dbReference type="EMBL" id="CABEEZ010000118">
    <property type="protein sequence ID" value="VTR48671.1"/>
    <property type="molecule type" value="Genomic_DNA"/>
</dbReference>
<gene>
    <name evidence="10" type="ORF">NCTC12965_05707</name>
</gene>
<keyword evidence="5 8" id="KW-0812">Transmembrane</keyword>
<feature type="region of interest" description="Disordered" evidence="9">
    <location>
        <begin position="280"/>
        <end position="302"/>
    </location>
</feature>
<name>A0A4U9VY30_SERFO</name>
<evidence type="ECO:0000256" key="4">
    <source>
        <dbReference type="ARBA" id="ARBA00022475"/>
    </source>
</evidence>
<feature type="transmembrane region" description="Helical" evidence="8">
    <location>
        <begin position="6"/>
        <end position="27"/>
    </location>
</feature>
<comment type="similarity">
    <text evidence="2 8">Belongs to the 4-toluene sulfonate uptake permease (TSUP) (TC 2.A.102) family.</text>
</comment>
<feature type="transmembrane region" description="Helical" evidence="8">
    <location>
        <begin position="74"/>
        <end position="94"/>
    </location>
</feature>
<keyword evidence="7 8" id="KW-0472">Membrane</keyword>
<keyword evidence="3" id="KW-0813">Transport</keyword>
<feature type="transmembrane region" description="Helical" evidence="8">
    <location>
        <begin position="193"/>
        <end position="213"/>
    </location>
</feature>
<dbReference type="Pfam" id="PF01925">
    <property type="entry name" value="TauE"/>
    <property type="match status" value="1"/>
</dbReference>
<evidence type="ECO:0000313" key="10">
    <source>
        <dbReference type="EMBL" id="VTR48671.1"/>
    </source>
</evidence>
<comment type="subcellular location">
    <subcellularLocation>
        <location evidence="1 8">Cell membrane</location>
        <topology evidence="1 8">Multi-pass membrane protein</topology>
    </subcellularLocation>
</comment>
<organism evidence="10">
    <name type="scientific">Serratia fonticola</name>
    <dbReference type="NCBI Taxonomy" id="47917"/>
    <lineage>
        <taxon>Bacteria</taxon>
        <taxon>Pseudomonadati</taxon>
        <taxon>Pseudomonadota</taxon>
        <taxon>Gammaproteobacteria</taxon>
        <taxon>Enterobacterales</taxon>
        <taxon>Yersiniaceae</taxon>
        <taxon>Serratia</taxon>
    </lineage>
</organism>
<dbReference type="AlphaFoldDB" id="A0A4U9VY30"/>
<evidence type="ECO:0000256" key="6">
    <source>
        <dbReference type="ARBA" id="ARBA00022989"/>
    </source>
</evidence>
<reference evidence="10" key="1">
    <citation type="submission" date="2019-05" db="EMBL/GenBank/DDBJ databases">
        <authorList>
            <consortium name="Pathogen Informatics"/>
        </authorList>
    </citation>
    <scope>NUCLEOTIDE SEQUENCE [LARGE SCALE GENOMIC DNA]</scope>
    <source>
        <strain evidence="10">NCTC12965</strain>
    </source>
</reference>
<dbReference type="InterPro" id="IPR002781">
    <property type="entry name" value="TM_pro_TauE-like"/>
</dbReference>
<feature type="transmembrane region" description="Helical" evidence="8">
    <location>
        <begin position="34"/>
        <end position="54"/>
    </location>
</feature>
<dbReference type="GO" id="GO:0005886">
    <property type="term" value="C:plasma membrane"/>
    <property type="evidence" value="ECO:0007669"/>
    <property type="project" value="UniProtKB-SubCell"/>
</dbReference>
<evidence type="ECO:0000256" key="7">
    <source>
        <dbReference type="ARBA" id="ARBA00023136"/>
    </source>
</evidence>
<evidence type="ECO:0000256" key="5">
    <source>
        <dbReference type="ARBA" id="ARBA00022692"/>
    </source>
</evidence>
<keyword evidence="4 8" id="KW-1003">Cell membrane</keyword>
<dbReference type="PANTHER" id="PTHR30269:SF32">
    <property type="entry name" value="MEMBRANE TRANSPORTER PROTEIN-RELATED"/>
    <property type="match status" value="1"/>
</dbReference>
<keyword evidence="6 8" id="KW-1133">Transmembrane helix</keyword>
<evidence type="ECO:0000256" key="8">
    <source>
        <dbReference type="RuleBase" id="RU363041"/>
    </source>
</evidence>
<evidence type="ECO:0000256" key="2">
    <source>
        <dbReference type="ARBA" id="ARBA00009142"/>
    </source>
</evidence>
<dbReference type="InterPro" id="IPR052017">
    <property type="entry name" value="TSUP"/>
</dbReference>
<evidence type="ECO:0000256" key="1">
    <source>
        <dbReference type="ARBA" id="ARBA00004651"/>
    </source>
</evidence>
<protein>
    <recommendedName>
        <fullName evidence="8">Probable membrane transporter protein</fullName>
    </recommendedName>
</protein>
<evidence type="ECO:0000256" key="9">
    <source>
        <dbReference type="SAM" id="MobiDB-lite"/>
    </source>
</evidence>
<dbReference type="PANTHER" id="PTHR30269">
    <property type="entry name" value="TRANSMEMBRANE PROTEIN YFCA"/>
    <property type="match status" value="1"/>
</dbReference>
<accession>A0A4U9VY30</accession>
<evidence type="ECO:0000256" key="3">
    <source>
        <dbReference type="ARBA" id="ARBA00022448"/>
    </source>
</evidence>
<proteinExistence type="inferred from homology"/>
<feature type="transmembrane region" description="Helical" evidence="8">
    <location>
        <begin position="101"/>
        <end position="121"/>
    </location>
</feature>
<feature type="transmembrane region" description="Helical" evidence="8">
    <location>
        <begin position="166"/>
        <end position="187"/>
    </location>
</feature>